<sequence>MDQVRTRRRGAVLEQAILDAAWAELGEHGWSSFTIAGVAARCGTAKNVVYRRWENRIQLAQEMLVRALRSADEVVATSGDLRSDLLGFLRGLEAFYDGPFGEAVRGVLLERADRTSSLTGPEVPSPIVAIVDAALGRGELTARPPALVQNLGHALMTSELVHTAAPLRGPAVELLLDDVWLPALLRRPTGG</sequence>
<evidence type="ECO:0000259" key="3">
    <source>
        <dbReference type="PROSITE" id="PS50977"/>
    </source>
</evidence>
<feature type="domain" description="HTH tetR-type" evidence="3">
    <location>
        <begin position="11"/>
        <end position="71"/>
    </location>
</feature>
<dbReference type="PANTHER" id="PTHR30055:SF148">
    <property type="entry name" value="TETR-FAMILY TRANSCRIPTIONAL REGULATOR"/>
    <property type="match status" value="1"/>
</dbReference>
<keyword evidence="1 2" id="KW-0238">DNA-binding</keyword>
<evidence type="ECO:0000313" key="5">
    <source>
        <dbReference type="Proteomes" id="UP000199034"/>
    </source>
</evidence>
<evidence type="ECO:0000256" key="1">
    <source>
        <dbReference type="ARBA" id="ARBA00023125"/>
    </source>
</evidence>
<organism evidence="4 5">
    <name type="scientific">Nocardioides lianchengensis</name>
    <dbReference type="NCBI Taxonomy" id="1045774"/>
    <lineage>
        <taxon>Bacteria</taxon>
        <taxon>Bacillati</taxon>
        <taxon>Actinomycetota</taxon>
        <taxon>Actinomycetes</taxon>
        <taxon>Propionibacteriales</taxon>
        <taxon>Nocardioidaceae</taxon>
        <taxon>Nocardioides</taxon>
    </lineage>
</organism>
<dbReference type="Proteomes" id="UP000199034">
    <property type="component" value="Unassembled WGS sequence"/>
</dbReference>
<accession>A0A1G6KX26</accession>
<evidence type="ECO:0000256" key="2">
    <source>
        <dbReference type="PROSITE-ProRule" id="PRU00335"/>
    </source>
</evidence>
<dbReference type="Pfam" id="PF00440">
    <property type="entry name" value="TetR_N"/>
    <property type="match status" value="1"/>
</dbReference>
<dbReference type="PANTHER" id="PTHR30055">
    <property type="entry name" value="HTH-TYPE TRANSCRIPTIONAL REGULATOR RUTR"/>
    <property type="match status" value="1"/>
</dbReference>
<dbReference type="PROSITE" id="PS50977">
    <property type="entry name" value="HTH_TETR_2"/>
    <property type="match status" value="1"/>
</dbReference>
<dbReference type="Gene3D" id="1.10.357.10">
    <property type="entry name" value="Tetracycline Repressor, domain 2"/>
    <property type="match status" value="1"/>
</dbReference>
<dbReference type="SUPFAM" id="SSF46689">
    <property type="entry name" value="Homeodomain-like"/>
    <property type="match status" value="1"/>
</dbReference>
<name>A0A1G6KX26_9ACTN</name>
<keyword evidence="5" id="KW-1185">Reference proteome</keyword>
<reference evidence="4 5" key="1">
    <citation type="submission" date="2016-10" db="EMBL/GenBank/DDBJ databases">
        <authorList>
            <person name="de Groot N.N."/>
        </authorList>
    </citation>
    <scope>NUCLEOTIDE SEQUENCE [LARGE SCALE GENOMIC DNA]</scope>
    <source>
        <strain evidence="4 5">CGMCC 4.6858</strain>
    </source>
</reference>
<dbReference type="GO" id="GO:0000976">
    <property type="term" value="F:transcription cis-regulatory region binding"/>
    <property type="evidence" value="ECO:0007669"/>
    <property type="project" value="TreeGrafter"/>
</dbReference>
<feature type="DNA-binding region" description="H-T-H motif" evidence="2">
    <location>
        <begin position="34"/>
        <end position="53"/>
    </location>
</feature>
<dbReference type="SUPFAM" id="SSF48498">
    <property type="entry name" value="Tetracyclin repressor-like, C-terminal domain"/>
    <property type="match status" value="1"/>
</dbReference>
<dbReference type="InterPro" id="IPR036271">
    <property type="entry name" value="Tet_transcr_reg_TetR-rel_C_sf"/>
</dbReference>
<dbReference type="EMBL" id="FMZM01000002">
    <property type="protein sequence ID" value="SDC35341.1"/>
    <property type="molecule type" value="Genomic_DNA"/>
</dbReference>
<dbReference type="InterPro" id="IPR050109">
    <property type="entry name" value="HTH-type_TetR-like_transc_reg"/>
</dbReference>
<dbReference type="STRING" id="1045774.SAMN05421872_10227"/>
<dbReference type="GO" id="GO:0003700">
    <property type="term" value="F:DNA-binding transcription factor activity"/>
    <property type="evidence" value="ECO:0007669"/>
    <property type="project" value="TreeGrafter"/>
</dbReference>
<protein>
    <submittedName>
        <fullName evidence="4">DNA-binding transcriptional regulator, AcrR family</fullName>
    </submittedName>
</protein>
<proteinExistence type="predicted"/>
<dbReference type="InterPro" id="IPR001647">
    <property type="entry name" value="HTH_TetR"/>
</dbReference>
<evidence type="ECO:0000313" key="4">
    <source>
        <dbReference type="EMBL" id="SDC35341.1"/>
    </source>
</evidence>
<dbReference type="AlphaFoldDB" id="A0A1G6KX26"/>
<gene>
    <name evidence="4" type="ORF">SAMN05421872_10227</name>
</gene>
<dbReference type="InterPro" id="IPR009057">
    <property type="entry name" value="Homeodomain-like_sf"/>
</dbReference>